<feature type="compositionally biased region" description="Low complexity" evidence="1">
    <location>
        <begin position="159"/>
        <end position="184"/>
    </location>
</feature>
<feature type="compositionally biased region" description="Pro residues" evidence="1">
    <location>
        <begin position="185"/>
        <end position="206"/>
    </location>
</feature>
<dbReference type="EMBL" id="MHLA01000015">
    <property type="protein sequence ID" value="OGY99532.1"/>
    <property type="molecule type" value="Genomic_DNA"/>
</dbReference>
<accession>A0A1G2CDQ7</accession>
<evidence type="ECO:0000313" key="3">
    <source>
        <dbReference type="EMBL" id="OGY99532.1"/>
    </source>
</evidence>
<keyword evidence="2" id="KW-0812">Transmembrane</keyword>
<evidence type="ECO:0000256" key="2">
    <source>
        <dbReference type="SAM" id="Phobius"/>
    </source>
</evidence>
<reference evidence="3 4" key="1">
    <citation type="journal article" date="2016" name="Nat. Commun.">
        <title>Thousands of microbial genomes shed light on interconnected biogeochemical processes in an aquifer system.</title>
        <authorList>
            <person name="Anantharaman K."/>
            <person name="Brown C.T."/>
            <person name="Hug L.A."/>
            <person name="Sharon I."/>
            <person name="Castelle C.J."/>
            <person name="Probst A.J."/>
            <person name="Thomas B.C."/>
            <person name="Singh A."/>
            <person name="Wilkins M.J."/>
            <person name="Karaoz U."/>
            <person name="Brodie E.L."/>
            <person name="Williams K.H."/>
            <person name="Hubbard S.S."/>
            <person name="Banfield J.F."/>
        </authorList>
    </citation>
    <scope>NUCLEOTIDE SEQUENCE [LARGE SCALE GENOMIC DNA]</scope>
</reference>
<evidence type="ECO:0000256" key="1">
    <source>
        <dbReference type="SAM" id="MobiDB-lite"/>
    </source>
</evidence>
<protein>
    <submittedName>
        <fullName evidence="3">Uncharacterized protein</fullName>
    </submittedName>
</protein>
<feature type="region of interest" description="Disordered" evidence="1">
    <location>
        <begin position="159"/>
        <end position="211"/>
    </location>
</feature>
<comment type="caution">
    <text evidence="3">The sequence shown here is derived from an EMBL/GenBank/DDBJ whole genome shotgun (WGS) entry which is preliminary data.</text>
</comment>
<dbReference type="AlphaFoldDB" id="A0A1G2CDQ7"/>
<sequence>MKRDRRVKFADRGRTVILERERITQEGPVRRIVRRWLRPVLMVGGVFIAITLIIPFVRADILEYYAGSCLGTWENVVHAVGKPQFETGTEGSLHSENSARFSGGDAQIFCGSFSGDDPGDKVFKKARVSFVWSFAPVGASVAPANSAESGTIDEEIISSTSSDAVASTSTSLPPEVSPTTVSVPEEPPPGEPPPAPAASEPPPPSSPSSSPTTWLRYFVPIARADVVTSTSALLSTSTSITHEAASSTSGDTVLPSSTLDIPFDLSVVASSAQSFVSEGPKEGVVQVNFSLDGKIWNALGSVHQDTWHDASYELPLNSWEELKELQINIQGLPGASAMGDIFLDGIVIEVTYETQSFVEQLLVIHPASPPPSVNEEGPRISDPASKHFCDIEPFSQSIRPGESVNYTVVLRPSGMSLGYLTQLGELSPGITASIASADMPTTARFPTSTKPLTLIVSSAQDVASSSLNFIVLYSETQGDGTALPNFCQYNLIIE</sequence>
<keyword evidence="2" id="KW-0472">Membrane</keyword>
<gene>
    <name evidence="3" type="ORF">A2945_01590</name>
</gene>
<keyword evidence="2" id="KW-1133">Transmembrane helix</keyword>
<feature type="transmembrane region" description="Helical" evidence="2">
    <location>
        <begin position="40"/>
        <end position="57"/>
    </location>
</feature>
<organism evidence="3 4">
    <name type="scientific">Candidatus Liptonbacteria bacterium RIFCSPLOWO2_01_FULL_52_25</name>
    <dbReference type="NCBI Taxonomy" id="1798650"/>
    <lineage>
        <taxon>Bacteria</taxon>
        <taxon>Candidatus Liptoniibacteriota</taxon>
    </lineage>
</organism>
<dbReference type="STRING" id="1798650.A2945_01590"/>
<name>A0A1G2CDQ7_9BACT</name>
<dbReference type="Proteomes" id="UP000178880">
    <property type="component" value="Unassembled WGS sequence"/>
</dbReference>
<evidence type="ECO:0000313" key="4">
    <source>
        <dbReference type="Proteomes" id="UP000178880"/>
    </source>
</evidence>
<proteinExistence type="predicted"/>